<dbReference type="PRINTS" id="PR00463">
    <property type="entry name" value="EP450I"/>
</dbReference>
<dbReference type="AlphaFoldDB" id="A0A7F5RB02"/>
<dbReference type="PRINTS" id="PR00385">
    <property type="entry name" value="P450"/>
</dbReference>
<dbReference type="SUPFAM" id="SSF48264">
    <property type="entry name" value="Cytochrome P450"/>
    <property type="match status" value="1"/>
</dbReference>
<comment type="cofactor">
    <cofactor evidence="1 8">
        <name>heme</name>
        <dbReference type="ChEBI" id="CHEBI:30413"/>
    </cofactor>
</comment>
<protein>
    <submittedName>
        <fullName evidence="11">Probable cytochrome P450 12a5, mitochondrial isoform X1</fullName>
    </submittedName>
</protein>
<comment type="similarity">
    <text evidence="2 9">Belongs to the cytochrome P450 family.</text>
</comment>
<dbReference type="InParanoid" id="A0A7F5RB02"/>
<dbReference type="RefSeq" id="XP_025833139.1">
    <property type="nucleotide sequence ID" value="XM_025977354.1"/>
</dbReference>
<dbReference type="PROSITE" id="PS00086">
    <property type="entry name" value="CYTOCHROME_P450"/>
    <property type="match status" value="1"/>
</dbReference>
<dbReference type="InterPro" id="IPR017972">
    <property type="entry name" value="Cyt_P450_CS"/>
</dbReference>
<gene>
    <name evidence="11" type="primary">LOC108733168</name>
</gene>
<dbReference type="FunFam" id="1.10.630.10:FF:000006">
    <property type="entry name" value="Cytochrome P450 302a1, mitochondrial"/>
    <property type="match status" value="1"/>
</dbReference>
<name>A0A7F5RB02_AGRPL</name>
<dbReference type="InterPro" id="IPR036396">
    <property type="entry name" value="Cyt_P450_sf"/>
</dbReference>
<dbReference type="GO" id="GO:0004497">
    <property type="term" value="F:monooxygenase activity"/>
    <property type="evidence" value="ECO:0007669"/>
    <property type="project" value="UniProtKB-KW"/>
</dbReference>
<evidence type="ECO:0000256" key="9">
    <source>
        <dbReference type="RuleBase" id="RU000461"/>
    </source>
</evidence>
<evidence type="ECO:0000313" key="11">
    <source>
        <dbReference type="RefSeq" id="XP_025833139.1"/>
    </source>
</evidence>
<dbReference type="InterPro" id="IPR001128">
    <property type="entry name" value="Cyt_P450"/>
</dbReference>
<dbReference type="OrthoDB" id="3945418at2759"/>
<dbReference type="InterPro" id="IPR050479">
    <property type="entry name" value="CYP11_CYP27_families"/>
</dbReference>
<evidence type="ECO:0000256" key="1">
    <source>
        <dbReference type="ARBA" id="ARBA00001971"/>
    </source>
</evidence>
<dbReference type="GO" id="GO:0020037">
    <property type="term" value="F:heme binding"/>
    <property type="evidence" value="ECO:0007669"/>
    <property type="project" value="InterPro"/>
</dbReference>
<evidence type="ECO:0000256" key="5">
    <source>
        <dbReference type="ARBA" id="ARBA00023002"/>
    </source>
</evidence>
<sequence>MITAFIMKIRGVVYNFGKQKLSTCPVKDDVTVFNRQVYYQKLGSQQDFDSKPNDWDDALPFEKIPGPKPLPIIGNTFRFLPYIGDFYGVDLKELQRRFYKQYGRIAILKDLKVAKNIVLLYSPEDIEKLHRNEGVWPHREVLNSFTYYRNILRKDIFQGIGGVATVQGEDWFNIRSKVNPILMQPRMAHQYIDKMDEVAEDLVKRMRQLANRNKNREMPPDFIKELNKWALEAAGLIALDRRLGCLDDLVPDSETQKLVDYVIEMFWLIYQFDVLPSLWKYISTPLWKRYITVLDYITLTFVKYIDETAKNIGDKLQNKAEYEMSILERLLKLDPRIAKATAIDTLTAGIDTTGKTTGAALYFLARNPKVQTKLREELCRVLPTKETPVTKEILAETPYLKAVIKETTRFCPIAIVNIRKTLKDLVLGGYQIPKGTIVHTANGVLSLEEEHFVKSKEFIPERWIRNGEKEISCKNTHPFVFLPFGYGPRACLGKRLANMEMEIVLARIIRNLFLEWPHADMKFTTTLVHGVGDPLKLRVTEVDK</sequence>
<evidence type="ECO:0000256" key="8">
    <source>
        <dbReference type="PIRSR" id="PIRSR602401-1"/>
    </source>
</evidence>
<evidence type="ECO:0000256" key="7">
    <source>
        <dbReference type="ARBA" id="ARBA00023033"/>
    </source>
</evidence>
<keyword evidence="7 9" id="KW-0503">Monooxygenase</keyword>
<dbReference type="PANTHER" id="PTHR24279">
    <property type="entry name" value="CYTOCHROME P450"/>
    <property type="match status" value="1"/>
</dbReference>
<evidence type="ECO:0000256" key="6">
    <source>
        <dbReference type="ARBA" id="ARBA00023004"/>
    </source>
</evidence>
<dbReference type="InterPro" id="IPR002401">
    <property type="entry name" value="Cyt_P450_E_grp-I"/>
</dbReference>
<dbReference type="GeneID" id="108733168"/>
<feature type="binding site" description="axial binding residue" evidence="8">
    <location>
        <position position="491"/>
    </location>
    <ligand>
        <name>heme</name>
        <dbReference type="ChEBI" id="CHEBI:30413"/>
    </ligand>
    <ligandPart>
        <name>Fe</name>
        <dbReference type="ChEBI" id="CHEBI:18248"/>
    </ligandPart>
</feature>
<keyword evidence="10" id="KW-1185">Reference proteome</keyword>
<dbReference type="Pfam" id="PF00067">
    <property type="entry name" value="p450"/>
    <property type="match status" value="1"/>
</dbReference>
<dbReference type="PANTHER" id="PTHR24279:SF120">
    <property type="entry name" value="CYTOCHROME P450"/>
    <property type="match status" value="1"/>
</dbReference>
<proteinExistence type="inferred from homology"/>
<accession>A0A7F5RB02</accession>
<dbReference type="Gene3D" id="1.10.630.10">
    <property type="entry name" value="Cytochrome P450"/>
    <property type="match status" value="1"/>
</dbReference>
<keyword evidence="5 9" id="KW-0560">Oxidoreductase</keyword>
<dbReference type="CDD" id="cd11054">
    <property type="entry name" value="CYP24A1-like"/>
    <property type="match status" value="1"/>
</dbReference>
<evidence type="ECO:0000256" key="3">
    <source>
        <dbReference type="ARBA" id="ARBA00022617"/>
    </source>
</evidence>
<keyword evidence="6 8" id="KW-0408">Iron</keyword>
<evidence type="ECO:0000256" key="2">
    <source>
        <dbReference type="ARBA" id="ARBA00010617"/>
    </source>
</evidence>
<dbReference type="KEGG" id="apln:108733168"/>
<dbReference type="FunCoup" id="A0A7F5RB02">
    <property type="interactions" value="74"/>
</dbReference>
<dbReference type="Proteomes" id="UP000192223">
    <property type="component" value="Unplaced"/>
</dbReference>
<dbReference type="GO" id="GO:0005506">
    <property type="term" value="F:iron ion binding"/>
    <property type="evidence" value="ECO:0007669"/>
    <property type="project" value="InterPro"/>
</dbReference>
<reference evidence="11" key="1">
    <citation type="submission" date="2025-08" db="UniProtKB">
        <authorList>
            <consortium name="RefSeq"/>
        </authorList>
    </citation>
    <scope>IDENTIFICATION</scope>
    <source>
        <tissue evidence="11">Entire body</tissue>
    </source>
</reference>
<keyword evidence="4 8" id="KW-0479">Metal-binding</keyword>
<dbReference type="GO" id="GO:0016705">
    <property type="term" value="F:oxidoreductase activity, acting on paired donors, with incorporation or reduction of molecular oxygen"/>
    <property type="evidence" value="ECO:0007669"/>
    <property type="project" value="InterPro"/>
</dbReference>
<evidence type="ECO:0000313" key="10">
    <source>
        <dbReference type="Proteomes" id="UP000192223"/>
    </source>
</evidence>
<evidence type="ECO:0000256" key="4">
    <source>
        <dbReference type="ARBA" id="ARBA00022723"/>
    </source>
</evidence>
<organism evidence="10 11">
    <name type="scientific">Agrilus planipennis</name>
    <name type="common">Emerald ash borer</name>
    <name type="synonym">Agrilus marcopoli</name>
    <dbReference type="NCBI Taxonomy" id="224129"/>
    <lineage>
        <taxon>Eukaryota</taxon>
        <taxon>Metazoa</taxon>
        <taxon>Ecdysozoa</taxon>
        <taxon>Arthropoda</taxon>
        <taxon>Hexapoda</taxon>
        <taxon>Insecta</taxon>
        <taxon>Pterygota</taxon>
        <taxon>Neoptera</taxon>
        <taxon>Endopterygota</taxon>
        <taxon>Coleoptera</taxon>
        <taxon>Polyphaga</taxon>
        <taxon>Elateriformia</taxon>
        <taxon>Buprestoidea</taxon>
        <taxon>Buprestidae</taxon>
        <taxon>Agrilinae</taxon>
        <taxon>Agrilus</taxon>
    </lineage>
</organism>
<keyword evidence="3 8" id="KW-0349">Heme</keyword>